<reference evidence="2 3" key="1">
    <citation type="submission" date="2019-08" db="EMBL/GenBank/DDBJ databases">
        <title>Whole genome of Aphis craccivora.</title>
        <authorList>
            <person name="Voronova N.V."/>
            <person name="Shulinski R.S."/>
            <person name="Bandarenka Y.V."/>
            <person name="Zhorov D.G."/>
            <person name="Warner D."/>
        </authorList>
    </citation>
    <scope>NUCLEOTIDE SEQUENCE [LARGE SCALE GENOMIC DNA]</scope>
    <source>
        <strain evidence="2">180601</strain>
        <tissue evidence="2">Whole Body</tissue>
    </source>
</reference>
<evidence type="ECO:0000256" key="1">
    <source>
        <dbReference type="SAM" id="Phobius"/>
    </source>
</evidence>
<gene>
    <name evidence="2" type="ORF">FWK35_00013336</name>
</gene>
<accession>A0A6G0YN81</accession>
<proteinExistence type="predicted"/>
<evidence type="ECO:0000313" key="2">
    <source>
        <dbReference type="EMBL" id="KAF0758875.1"/>
    </source>
</evidence>
<feature type="transmembrane region" description="Helical" evidence="1">
    <location>
        <begin position="84"/>
        <end position="105"/>
    </location>
</feature>
<evidence type="ECO:0000313" key="3">
    <source>
        <dbReference type="Proteomes" id="UP000478052"/>
    </source>
</evidence>
<name>A0A6G0YN81_APHCR</name>
<dbReference type="AlphaFoldDB" id="A0A6G0YN81"/>
<dbReference type="Proteomes" id="UP000478052">
    <property type="component" value="Unassembled WGS sequence"/>
</dbReference>
<keyword evidence="2" id="KW-0675">Receptor</keyword>
<protein>
    <submittedName>
        <fullName evidence="2">Odorant receptor 46a-like</fullName>
    </submittedName>
</protein>
<keyword evidence="1" id="KW-1133">Transmembrane helix</keyword>
<feature type="transmembrane region" description="Helical" evidence="1">
    <location>
        <begin position="42"/>
        <end position="64"/>
    </location>
</feature>
<keyword evidence="1" id="KW-0812">Transmembrane</keyword>
<keyword evidence="1" id="KW-0472">Membrane</keyword>
<comment type="caution">
    <text evidence="2">The sequence shown here is derived from an EMBL/GenBank/DDBJ whole genome shotgun (WGS) entry which is preliminary data.</text>
</comment>
<sequence>MIDVTKMAAKNEDNLMVNTRLMKLTGLYHLLDSRSPKIFGHYALKCMSLVQMSILLLLTVIFTANKHTQKWSNEVQIVLYTNYFFVDVSRVILGNGSFVCHKLFFRSKGRKQDLPLPL</sequence>
<keyword evidence="3" id="KW-1185">Reference proteome</keyword>
<dbReference type="EMBL" id="VUJU01003173">
    <property type="protein sequence ID" value="KAF0758875.1"/>
    <property type="molecule type" value="Genomic_DNA"/>
</dbReference>
<organism evidence="2 3">
    <name type="scientific">Aphis craccivora</name>
    <name type="common">Cowpea aphid</name>
    <dbReference type="NCBI Taxonomy" id="307492"/>
    <lineage>
        <taxon>Eukaryota</taxon>
        <taxon>Metazoa</taxon>
        <taxon>Ecdysozoa</taxon>
        <taxon>Arthropoda</taxon>
        <taxon>Hexapoda</taxon>
        <taxon>Insecta</taxon>
        <taxon>Pterygota</taxon>
        <taxon>Neoptera</taxon>
        <taxon>Paraneoptera</taxon>
        <taxon>Hemiptera</taxon>
        <taxon>Sternorrhyncha</taxon>
        <taxon>Aphidomorpha</taxon>
        <taxon>Aphidoidea</taxon>
        <taxon>Aphididae</taxon>
        <taxon>Aphidini</taxon>
        <taxon>Aphis</taxon>
        <taxon>Aphis</taxon>
    </lineage>
</organism>